<sequence length="126" mass="13133">MTEYVVLLPGDESVWEAASEEERAATYARHAEFSRLLEGRGHRITGGAELAHSRGARTVRSDGAGGTVVTDGPYAETVEQLSGFYLVESDDLEDLLDVCGLLVAPGEAVEVRATIAAGPDATGGAA</sequence>
<dbReference type="InterPro" id="IPR011008">
    <property type="entry name" value="Dimeric_a/b-barrel"/>
</dbReference>
<dbReference type="PANTHER" id="PTHR35174:SF3">
    <property type="entry name" value="BLL7171 PROTEIN"/>
    <property type="match status" value="1"/>
</dbReference>
<dbReference type="SUPFAM" id="SSF54909">
    <property type="entry name" value="Dimeric alpha+beta barrel"/>
    <property type="match status" value="1"/>
</dbReference>
<name>A0A6I3JD22_9ACTN</name>
<keyword evidence="4" id="KW-1185">Reference proteome</keyword>
<evidence type="ECO:0000259" key="2">
    <source>
        <dbReference type="Pfam" id="PF03795"/>
    </source>
</evidence>
<dbReference type="RefSeq" id="WP_154615411.1">
    <property type="nucleotide sequence ID" value="NZ_CP053660.1"/>
</dbReference>
<dbReference type="PANTHER" id="PTHR35174">
    <property type="entry name" value="BLL7171 PROTEIN-RELATED"/>
    <property type="match status" value="1"/>
</dbReference>
<proteinExistence type="inferred from homology"/>
<evidence type="ECO:0000313" key="4">
    <source>
        <dbReference type="Proteomes" id="UP000433406"/>
    </source>
</evidence>
<dbReference type="Proteomes" id="UP000433406">
    <property type="component" value="Unassembled WGS sequence"/>
</dbReference>
<dbReference type="AlphaFoldDB" id="A0A6I3JD22"/>
<dbReference type="InterPro" id="IPR005545">
    <property type="entry name" value="YCII"/>
</dbReference>
<dbReference type="EMBL" id="WLCI01000013">
    <property type="protein sequence ID" value="MTB95933.1"/>
    <property type="molecule type" value="Genomic_DNA"/>
</dbReference>
<evidence type="ECO:0000313" key="3">
    <source>
        <dbReference type="EMBL" id="MTB95933.1"/>
    </source>
</evidence>
<accession>A0A6I3JD22</accession>
<comment type="caution">
    <text evidence="3">The sequence shown here is derived from an EMBL/GenBank/DDBJ whole genome shotgun (WGS) entry which is preliminary data.</text>
</comment>
<comment type="similarity">
    <text evidence="1">Belongs to the YciI family.</text>
</comment>
<reference evidence="3 4" key="1">
    <citation type="submission" date="2019-10" db="EMBL/GenBank/DDBJ databases">
        <title>Nocardioides novel species isolated from the excrement of Marmot.</title>
        <authorList>
            <person name="Zhang G."/>
        </authorList>
    </citation>
    <scope>NUCLEOTIDE SEQUENCE [LARGE SCALE GENOMIC DNA]</scope>
    <source>
        <strain evidence="4">zg-579</strain>
    </source>
</reference>
<gene>
    <name evidence="3" type="ORF">GGQ22_12670</name>
</gene>
<organism evidence="3 4">
    <name type="scientific">Nocardioides marmotae</name>
    <dbReference type="NCBI Taxonomy" id="2663857"/>
    <lineage>
        <taxon>Bacteria</taxon>
        <taxon>Bacillati</taxon>
        <taxon>Actinomycetota</taxon>
        <taxon>Actinomycetes</taxon>
        <taxon>Propionibacteriales</taxon>
        <taxon>Nocardioidaceae</taxon>
        <taxon>Nocardioides</taxon>
    </lineage>
</organism>
<feature type="domain" description="YCII-related" evidence="2">
    <location>
        <begin position="15"/>
        <end position="96"/>
    </location>
</feature>
<protein>
    <submittedName>
        <fullName evidence="3">Transcription initiation protein</fullName>
    </submittedName>
</protein>
<dbReference type="Pfam" id="PF03795">
    <property type="entry name" value="YCII"/>
    <property type="match status" value="1"/>
</dbReference>
<evidence type="ECO:0000256" key="1">
    <source>
        <dbReference type="ARBA" id="ARBA00007689"/>
    </source>
</evidence>
<dbReference type="Gene3D" id="3.30.70.1060">
    <property type="entry name" value="Dimeric alpha+beta barrel"/>
    <property type="match status" value="1"/>
</dbReference>